<accession>A0A815W0E2</accession>
<dbReference type="Pfam" id="PF13913">
    <property type="entry name" value="zf-C2HC_2"/>
    <property type="match status" value="1"/>
</dbReference>
<dbReference type="Proteomes" id="UP000663845">
    <property type="component" value="Unassembled WGS sequence"/>
</dbReference>
<sequence length="82" mass="9345">PDPTQQQCKHCGQQYLLNQIESHEKVCETPIRSQVDSKSVPSGNCTHCGQKYSLTAMSAHEKSCSQRPTLMTKFLRFFKIRS</sequence>
<evidence type="ECO:0000313" key="1">
    <source>
        <dbReference type="EMBL" id="CAF1534739.1"/>
    </source>
</evidence>
<dbReference type="EMBL" id="CAJNOG010003702">
    <property type="protein sequence ID" value="CAF1534739.1"/>
    <property type="molecule type" value="Genomic_DNA"/>
</dbReference>
<gene>
    <name evidence="1" type="ORF">JYZ213_LOCUS45352</name>
</gene>
<reference evidence="1" key="1">
    <citation type="submission" date="2021-02" db="EMBL/GenBank/DDBJ databases">
        <authorList>
            <person name="Nowell W R."/>
        </authorList>
    </citation>
    <scope>NUCLEOTIDE SEQUENCE</scope>
</reference>
<organism evidence="1 2">
    <name type="scientific">Adineta steineri</name>
    <dbReference type="NCBI Taxonomy" id="433720"/>
    <lineage>
        <taxon>Eukaryota</taxon>
        <taxon>Metazoa</taxon>
        <taxon>Spiralia</taxon>
        <taxon>Gnathifera</taxon>
        <taxon>Rotifera</taxon>
        <taxon>Eurotatoria</taxon>
        <taxon>Bdelloidea</taxon>
        <taxon>Adinetida</taxon>
        <taxon>Adinetidae</taxon>
        <taxon>Adineta</taxon>
    </lineage>
</organism>
<proteinExistence type="predicted"/>
<evidence type="ECO:0000313" key="2">
    <source>
        <dbReference type="Proteomes" id="UP000663845"/>
    </source>
</evidence>
<comment type="caution">
    <text evidence="1">The sequence shown here is derived from an EMBL/GenBank/DDBJ whole genome shotgun (WGS) entry which is preliminary data.</text>
</comment>
<feature type="non-terminal residue" evidence="1">
    <location>
        <position position="1"/>
    </location>
</feature>
<name>A0A815W0E2_9BILA</name>
<protein>
    <submittedName>
        <fullName evidence="1">Uncharacterized protein</fullName>
    </submittedName>
</protein>
<dbReference type="AlphaFoldDB" id="A0A815W0E2"/>